<dbReference type="InterPro" id="IPR023174">
    <property type="entry name" value="PDEase_CS"/>
</dbReference>
<gene>
    <name evidence="9" type="ORF">BaOVIS_012630</name>
</gene>
<feature type="binding site" evidence="4">
    <location>
        <begin position="523"/>
        <end position="527"/>
    </location>
    <ligand>
        <name>AMP</name>
        <dbReference type="ChEBI" id="CHEBI:456215"/>
    </ligand>
</feature>
<keyword evidence="2 6" id="KW-0378">Hydrolase</keyword>
<keyword evidence="7" id="KW-0812">Transmembrane</keyword>
<dbReference type="InterPro" id="IPR002073">
    <property type="entry name" value="PDEase_catalytic_dom"/>
</dbReference>
<dbReference type="SUPFAM" id="SSF109604">
    <property type="entry name" value="HD-domain/PDEase-like"/>
    <property type="match status" value="1"/>
</dbReference>
<reference evidence="9" key="1">
    <citation type="submission" date="2019-12" db="EMBL/GenBank/DDBJ databases">
        <title>Genome sequence of Babesia ovis.</title>
        <authorList>
            <person name="Yamagishi J."/>
            <person name="Sevinc F."/>
            <person name="Xuan X."/>
        </authorList>
    </citation>
    <scope>NUCLEOTIDE SEQUENCE</scope>
    <source>
        <strain evidence="9">Selcuk</strain>
    </source>
</reference>
<dbReference type="CDD" id="cd00077">
    <property type="entry name" value="HDc"/>
    <property type="match status" value="1"/>
</dbReference>
<organism evidence="9 10">
    <name type="scientific">Babesia ovis</name>
    <dbReference type="NCBI Taxonomy" id="5869"/>
    <lineage>
        <taxon>Eukaryota</taxon>
        <taxon>Sar</taxon>
        <taxon>Alveolata</taxon>
        <taxon>Apicomplexa</taxon>
        <taxon>Aconoidasida</taxon>
        <taxon>Piroplasmida</taxon>
        <taxon>Babesiidae</taxon>
        <taxon>Babesia</taxon>
    </lineage>
</organism>
<feature type="transmembrane region" description="Helical" evidence="7">
    <location>
        <begin position="149"/>
        <end position="173"/>
    </location>
</feature>
<feature type="transmembrane region" description="Helical" evidence="7">
    <location>
        <begin position="249"/>
        <end position="270"/>
    </location>
</feature>
<name>A0A9W5TDP5_BABOV</name>
<feature type="binding site" evidence="5">
    <location>
        <position position="527"/>
    </location>
    <ligand>
        <name>Zn(2+)</name>
        <dbReference type="ChEBI" id="CHEBI:29105"/>
        <label>1</label>
    </ligand>
</feature>
<feature type="transmembrane region" description="Helical" evidence="7">
    <location>
        <begin position="185"/>
        <end position="202"/>
    </location>
</feature>
<evidence type="ECO:0000256" key="7">
    <source>
        <dbReference type="SAM" id="Phobius"/>
    </source>
</evidence>
<feature type="binding site" evidence="4">
    <location>
        <position position="564"/>
    </location>
    <ligand>
        <name>AMP</name>
        <dbReference type="ChEBI" id="CHEBI:456215"/>
    </ligand>
</feature>
<dbReference type="PROSITE" id="PS51845">
    <property type="entry name" value="PDEASE_I_2"/>
    <property type="match status" value="1"/>
</dbReference>
<evidence type="ECO:0000256" key="4">
    <source>
        <dbReference type="PIRSR" id="PIRSR623088-2"/>
    </source>
</evidence>
<feature type="active site" description="Proton donor" evidence="3">
    <location>
        <position position="523"/>
    </location>
</feature>
<dbReference type="EC" id="3.1.4.-" evidence="6"/>
<dbReference type="Proteomes" id="UP001057455">
    <property type="component" value="Unassembled WGS sequence"/>
</dbReference>
<feature type="binding site" evidence="5">
    <location>
        <position position="564"/>
    </location>
    <ligand>
        <name>Zn(2+)</name>
        <dbReference type="ChEBI" id="CHEBI:29105"/>
        <label>1</label>
    </ligand>
</feature>
<comment type="similarity">
    <text evidence="6">Belongs to the cyclic nucleotide phosphodiesterase family.</text>
</comment>
<dbReference type="Pfam" id="PF00233">
    <property type="entry name" value="PDEase_I"/>
    <property type="match status" value="1"/>
</dbReference>
<feature type="binding site" evidence="5">
    <location>
        <position position="564"/>
    </location>
    <ligand>
        <name>Zn(2+)</name>
        <dbReference type="ChEBI" id="CHEBI:29105"/>
        <label>2</label>
    </ligand>
</feature>
<dbReference type="PRINTS" id="PR00387">
    <property type="entry name" value="PDIESTERASE1"/>
</dbReference>
<dbReference type="PANTHER" id="PTHR11347">
    <property type="entry name" value="CYCLIC NUCLEOTIDE PHOSPHODIESTERASE"/>
    <property type="match status" value="1"/>
</dbReference>
<feature type="domain" description="PDEase" evidence="8">
    <location>
        <begin position="438"/>
        <end position="768"/>
    </location>
</feature>
<comment type="caution">
    <text evidence="9">The sequence shown here is derived from an EMBL/GenBank/DDBJ whole genome shotgun (WGS) entry which is preliminary data.</text>
</comment>
<dbReference type="Gene3D" id="1.10.1300.10">
    <property type="entry name" value="3'5'-cyclic nucleotide phosphodiesterase, catalytic domain"/>
    <property type="match status" value="1"/>
</dbReference>
<feature type="binding site" evidence="4">
    <location>
        <position position="724"/>
    </location>
    <ligand>
        <name>AMP</name>
        <dbReference type="ChEBI" id="CHEBI:456215"/>
    </ligand>
</feature>
<keyword evidence="1 5" id="KW-0479">Metal-binding</keyword>
<evidence type="ECO:0000256" key="6">
    <source>
        <dbReference type="RuleBase" id="RU363067"/>
    </source>
</evidence>
<feature type="binding site" evidence="4">
    <location>
        <position position="672"/>
    </location>
    <ligand>
        <name>AMP</name>
        <dbReference type="ChEBI" id="CHEBI:456215"/>
    </ligand>
</feature>
<feature type="binding site" evidence="5">
    <location>
        <position position="672"/>
    </location>
    <ligand>
        <name>Zn(2+)</name>
        <dbReference type="ChEBI" id="CHEBI:29105"/>
        <label>1</label>
    </ligand>
</feature>
<accession>A0A9W5TDP5</accession>
<evidence type="ECO:0000313" key="9">
    <source>
        <dbReference type="EMBL" id="GFE53859.1"/>
    </source>
</evidence>
<comment type="cofactor">
    <cofactor evidence="6">
        <name>a divalent metal cation</name>
        <dbReference type="ChEBI" id="CHEBI:60240"/>
    </cofactor>
    <text evidence="6">Binds 2 divalent metal cations per subunit. Site 1 may preferentially bind zinc ions, while site 2 has a preference for magnesium and/or manganese ions.</text>
</comment>
<dbReference type="InterPro" id="IPR003607">
    <property type="entry name" value="HD/PDEase_dom"/>
</dbReference>
<evidence type="ECO:0000313" key="10">
    <source>
        <dbReference type="Proteomes" id="UP001057455"/>
    </source>
</evidence>
<dbReference type="PROSITE" id="PS00126">
    <property type="entry name" value="PDEASE_I_1"/>
    <property type="match status" value="1"/>
</dbReference>
<protein>
    <recommendedName>
        <fullName evidence="6">Phosphodiesterase</fullName>
        <ecNumber evidence="6">3.1.4.-</ecNumber>
    </recommendedName>
</protein>
<dbReference type="GO" id="GO:0007165">
    <property type="term" value="P:signal transduction"/>
    <property type="evidence" value="ECO:0007669"/>
    <property type="project" value="InterPro"/>
</dbReference>
<dbReference type="GO" id="GO:0004114">
    <property type="term" value="F:3',5'-cyclic-nucleotide phosphodiesterase activity"/>
    <property type="evidence" value="ECO:0007669"/>
    <property type="project" value="InterPro"/>
</dbReference>
<dbReference type="AlphaFoldDB" id="A0A9W5TDP5"/>
<feature type="transmembrane region" description="Helical" evidence="7">
    <location>
        <begin position="116"/>
        <end position="137"/>
    </location>
</feature>
<dbReference type="OrthoDB" id="189220at2759"/>
<dbReference type="SMART" id="SM00471">
    <property type="entry name" value="HDc"/>
    <property type="match status" value="1"/>
</dbReference>
<evidence type="ECO:0000256" key="5">
    <source>
        <dbReference type="PIRSR" id="PIRSR623088-3"/>
    </source>
</evidence>
<evidence type="ECO:0000259" key="8">
    <source>
        <dbReference type="PROSITE" id="PS51845"/>
    </source>
</evidence>
<keyword evidence="7" id="KW-1133">Transmembrane helix</keyword>
<dbReference type="EMBL" id="BLIY01000008">
    <property type="protein sequence ID" value="GFE53859.1"/>
    <property type="molecule type" value="Genomic_DNA"/>
</dbReference>
<feature type="binding site" evidence="5">
    <location>
        <position position="563"/>
    </location>
    <ligand>
        <name>Zn(2+)</name>
        <dbReference type="ChEBI" id="CHEBI:29105"/>
        <label>1</label>
    </ligand>
</feature>
<evidence type="ECO:0000256" key="1">
    <source>
        <dbReference type="ARBA" id="ARBA00022723"/>
    </source>
</evidence>
<proteinExistence type="inferred from homology"/>
<sequence length="796" mass="90603">MATSFRKSHADDTAWESASSSTQSEIEFKCPLEVGNIDDPDAFDSIVRDAVEKLPGTWRSIRRYYRPISPWGWWYSSEVASLGVFVKRAYDLSFKDPCLERLYVLNVNRLILEPMLYSNIAMIILTCLFWFCLSILVTSSGFEKELSGGIMAIFHGAMITTCVLLMTPALLLFKVFEPYAEGLCYMSYTIMVVIWGCWRHVLYHSIYDFNGNASDILVLKSMSSISLFIFGIGYIMIIDLFLHSRIRWAAYISLLQVFINLLGTITNAVMEPSFVLWVDGFLQVLINVVIVTCFYCTACHSELETRIQFLTWITRYVTSTRSGMMWRDKAQFSSTAERLYVGVRECKELLQDIHCDMQMSGIGNPEPVIKLRNALDKCMEQLRSGDSFYGLSYGGIDVREEQLEVIDAYLCCSKVRFSTQNTMARSSITTNLNLETRLSLSLPASSRDMLPADIPSFEPVDRKILESDWKFNVLKYFDTSDTAFMSIGHGLLYRYQQHCDIDKSTMVNFLSRIQMLYHDVPYHNKMHGAMVAQKLLCLCSYTGLMEHLTVLDEALLMVAALCHDVGHPGRNNAFFVRTHHPVAQLYNDTSVLENYHAACTLRILCTPGCNIFADCDYDYVRSQIIELILATDTVDQFHMISQFVLSCKSEDFTFEDYNNRMLTSKMLIKASDVSAPTMEWSQSTDWVSRLLCEFYAQGAEEVAYGIPISALCDRQHHDQAAKSQAAFLRIVVSPLYEAIASLGSPKIKDILHQLEQNAEKWVETDRNGTTVPCHECDETKVDLDVSLVLEPLLKIC</sequence>
<keyword evidence="7" id="KW-0472">Membrane</keyword>
<dbReference type="InterPro" id="IPR036971">
    <property type="entry name" value="PDEase_catalytic_dom_sf"/>
</dbReference>
<dbReference type="InterPro" id="IPR023088">
    <property type="entry name" value="PDEase"/>
</dbReference>
<dbReference type="GO" id="GO:0046872">
    <property type="term" value="F:metal ion binding"/>
    <property type="evidence" value="ECO:0007669"/>
    <property type="project" value="UniProtKB-KW"/>
</dbReference>
<evidence type="ECO:0000256" key="2">
    <source>
        <dbReference type="ARBA" id="ARBA00022801"/>
    </source>
</evidence>
<feature type="transmembrane region" description="Helical" evidence="7">
    <location>
        <begin position="222"/>
        <end position="242"/>
    </location>
</feature>
<keyword evidence="10" id="KW-1185">Reference proteome</keyword>
<evidence type="ECO:0000256" key="3">
    <source>
        <dbReference type="PIRSR" id="PIRSR623088-1"/>
    </source>
</evidence>